<dbReference type="PROSITE" id="PS50109">
    <property type="entry name" value="HIS_KIN"/>
    <property type="match status" value="1"/>
</dbReference>
<organism evidence="7 8">
    <name type="scientific">Neoroseomonas lacus</name>
    <dbReference type="NCBI Taxonomy" id="287609"/>
    <lineage>
        <taxon>Bacteria</taxon>
        <taxon>Pseudomonadati</taxon>
        <taxon>Pseudomonadota</taxon>
        <taxon>Alphaproteobacteria</taxon>
        <taxon>Acetobacterales</taxon>
        <taxon>Acetobacteraceae</taxon>
        <taxon>Neoroseomonas</taxon>
    </lineage>
</organism>
<dbReference type="Gene3D" id="3.30.450.20">
    <property type="entry name" value="PAS domain"/>
    <property type="match status" value="5"/>
</dbReference>
<dbReference type="SUPFAM" id="SSF47384">
    <property type="entry name" value="Homodimeric domain of signal transducing histidine kinase"/>
    <property type="match status" value="1"/>
</dbReference>
<dbReference type="SMART" id="SM00387">
    <property type="entry name" value="HATPase_c"/>
    <property type="match status" value="1"/>
</dbReference>
<evidence type="ECO:0000256" key="1">
    <source>
        <dbReference type="ARBA" id="ARBA00000085"/>
    </source>
</evidence>
<dbReference type="Pfam" id="PF02518">
    <property type="entry name" value="HATPase_c"/>
    <property type="match status" value="1"/>
</dbReference>
<sequence length="1002" mass="108136">MTPQDAALLAVEALPHAIMVVDSGNRLALANSALWAEAGTPSSRFPPGTPLRDMLRLLAFRGMLGPGDPAALAERALAEDRSVFNLRHVRSADGARLSEVASLPLQGGGFILCSVDITALNRAEAAARARAALLEHVLRRQHGGIALFDASQRLVLHNPAYRRHNGASADMLAGRPSLTEIMEALDKAGEFPTSTDRAYARRVIEVDRRKPLSGQRERLDGTVVRFHSTPEADGGFLIESDEITDLRRAEDEARRRAAILDGVLQALPHGICVWGPDRRVALFNDAYTRLMEGAPLQVGDTLHDVIERRARAGEYGPGEAEDLYRQEMARDLSRPQERRRLRANGTALDIRTAPLPDGGHISVVTNITALWETEKEARRRAELLETALGALQHGIVICGPDRRIVAANQLARTLVGHDPDEPLVGRRFEEVIEQLHVRGRLGPEPAASDVVRMALAIDRGKPHVYQRTTSGGRVLEVASDPTPDGGFVITHTDITDLVEAKDEARHRAETLERAMASMRHGLVIYGPDRRVVVANALSNVLAGHEEGSVKPGVLLDDLVRDLHARGSFGPEPGATALLDTALTLDRSKPYRSVREVAGERVLEISSDPTPDGGFIVTHFDITARARAEREARAHAAILRVMLDNTRHGMALFDAAGKLLAANALAADMCGLPPELMLPGTTLVEMRRAQTDRGEFTIPGEGPRADSTQWNRPLIAPDRYIRRRPNGRIIEVSTDGTPDGGFVRTYTDVTEDRRVRDELERARAAAEAASEAKSRFLATMSHELRTPLSAVIGYAEALLANPDPETVADYAGTVHEAGRQLLSLIDDILDVARAGSAEPAIALTPIDPATLLAGLGATMGAEAEAAGLTFEAQPSANLPRATCDERRLRRILQVLLGNAVKFTPAGGRIRLEATDDGAGGLVFRVIDTGIGMAEADIPRAFEPFTQLESSFARRYPGSGLGLHLARLLAEAIGASLSIDSAPGTGTTATLRLPRRITISAEPV</sequence>
<dbReference type="RefSeq" id="WP_188966701.1">
    <property type="nucleotide sequence ID" value="NZ_BMKW01000004.1"/>
</dbReference>
<dbReference type="Proteomes" id="UP000661507">
    <property type="component" value="Unassembled WGS sequence"/>
</dbReference>
<dbReference type="InterPro" id="IPR005467">
    <property type="entry name" value="His_kinase_dom"/>
</dbReference>
<dbReference type="CDD" id="cd00082">
    <property type="entry name" value="HisKA"/>
    <property type="match status" value="1"/>
</dbReference>
<evidence type="ECO:0000313" key="8">
    <source>
        <dbReference type="Proteomes" id="UP000661507"/>
    </source>
</evidence>
<proteinExistence type="predicted"/>
<dbReference type="SMART" id="SM00388">
    <property type="entry name" value="HisKA"/>
    <property type="match status" value="1"/>
</dbReference>
<accession>A0A917KF99</accession>
<evidence type="ECO:0000256" key="4">
    <source>
        <dbReference type="ARBA" id="ARBA00022679"/>
    </source>
</evidence>
<feature type="domain" description="Histidine kinase" evidence="6">
    <location>
        <begin position="778"/>
        <end position="995"/>
    </location>
</feature>
<reference evidence="7" key="1">
    <citation type="journal article" date="2014" name="Int. J. Syst. Evol. Microbiol.">
        <title>Complete genome sequence of Corynebacterium casei LMG S-19264T (=DSM 44701T), isolated from a smear-ripened cheese.</title>
        <authorList>
            <consortium name="US DOE Joint Genome Institute (JGI-PGF)"/>
            <person name="Walter F."/>
            <person name="Albersmeier A."/>
            <person name="Kalinowski J."/>
            <person name="Ruckert C."/>
        </authorList>
    </citation>
    <scope>NUCLEOTIDE SEQUENCE</scope>
    <source>
        <strain evidence="7">CGMCC 1.3617</strain>
    </source>
</reference>
<dbReference type="PRINTS" id="PR00344">
    <property type="entry name" value="BCTRLSENSOR"/>
</dbReference>
<dbReference type="SUPFAM" id="SSF55785">
    <property type="entry name" value="PYP-like sensor domain (PAS domain)"/>
    <property type="match status" value="4"/>
</dbReference>
<dbReference type="SMART" id="SM00091">
    <property type="entry name" value="PAS"/>
    <property type="match status" value="4"/>
</dbReference>
<dbReference type="InterPro" id="IPR003661">
    <property type="entry name" value="HisK_dim/P_dom"/>
</dbReference>
<dbReference type="PANTHER" id="PTHR43047">
    <property type="entry name" value="TWO-COMPONENT HISTIDINE PROTEIN KINASE"/>
    <property type="match status" value="1"/>
</dbReference>
<evidence type="ECO:0000313" key="7">
    <source>
        <dbReference type="EMBL" id="GGJ11169.1"/>
    </source>
</evidence>
<keyword evidence="8" id="KW-1185">Reference proteome</keyword>
<keyword evidence="3" id="KW-0597">Phosphoprotein</keyword>
<dbReference type="PANTHER" id="PTHR43047:SF72">
    <property type="entry name" value="OSMOSENSING HISTIDINE PROTEIN KINASE SLN1"/>
    <property type="match status" value="1"/>
</dbReference>
<evidence type="ECO:0000256" key="2">
    <source>
        <dbReference type="ARBA" id="ARBA00012438"/>
    </source>
</evidence>
<dbReference type="InterPro" id="IPR004358">
    <property type="entry name" value="Sig_transdc_His_kin-like_C"/>
</dbReference>
<dbReference type="Gene3D" id="1.10.287.130">
    <property type="match status" value="1"/>
</dbReference>
<keyword evidence="4" id="KW-0808">Transferase</keyword>
<dbReference type="InterPro" id="IPR000014">
    <property type="entry name" value="PAS"/>
</dbReference>
<dbReference type="Gene3D" id="3.30.565.10">
    <property type="entry name" value="Histidine kinase-like ATPase, C-terminal domain"/>
    <property type="match status" value="1"/>
</dbReference>
<evidence type="ECO:0000256" key="5">
    <source>
        <dbReference type="ARBA" id="ARBA00022777"/>
    </source>
</evidence>
<dbReference type="GO" id="GO:0009927">
    <property type="term" value="F:histidine phosphotransfer kinase activity"/>
    <property type="evidence" value="ECO:0007669"/>
    <property type="project" value="TreeGrafter"/>
</dbReference>
<dbReference type="Pfam" id="PF12860">
    <property type="entry name" value="PAS_7"/>
    <property type="match status" value="6"/>
</dbReference>
<reference evidence="7" key="2">
    <citation type="submission" date="2020-09" db="EMBL/GenBank/DDBJ databases">
        <authorList>
            <person name="Sun Q."/>
            <person name="Zhou Y."/>
        </authorList>
    </citation>
    <scope>NUCLEOTIDE SEQUENCE</scope>
    <source>
        <strain evidence="7">CGMCC 1.3617</strain>
    </source>
</reference>
<dbReference type="GO" id="GO:0000155">
    <property type="term" value="F:phosphorelay sensor kinase activity"/>
    <property type="evidence" value="ECO:0007669"/>
    <property type="project" value="InterPro"/>
</dbReference>
<evidence type="ECO:0000259" key="6">
    <source>
        <dbReference type="PROSITE" id="PS50109"/>
    </source>
</evidence>
<dbReference type="Pfam" id="PF00512">
    <property type="entry name" value="HisKA"/>
    <property type="match status" value="1"/>
</dbReference>
<dbReference type="InterPro" id="IPR035965">
    <property type="entry name" value="PAS-like_dom_sf"/>
</dbReference>
<dbReference type="AlphaFoldDB" id="A0A917KF99"/>
<comment type="caution">
    <text evidence="7">The sequence shown here is derived from an EMBL/GenBank/DDBJ whole genome shotgun (WGS) entry which is preliminary data.</text>
</comment>
<evidence type="ECO:0000256" key="3">
    <source>
        <dbReference type="ARBA" id="ARBA00022553"/>
    </source>
</evidence>
<dbReference type="SUPFAM" id="SSF55874">
    <property type="entry name" value="ATPase domain of HSP90 chaperone/DNA topoisomerase II/histidine kinase"/>
    <property type="match status" value="1"/>
</dbReference>
<dbReference type="InterPro" id="IPR036097">
    <property type="entry name" value="HisK_dim/P_sf"/>
</dbReference>
<comment type="catalytic activity">
    <reaction evidence="1">
        <text>ATP + protein L-histidine = ADP + protein N-phospho-L-histidine.</text>
        <dbReference type="EC" id="2.7.13.3"/>
    </reaction>
</comment>
<dbReference type="EC" id="2.7.13.3" evidence="2"/>
<dbReference type="InterPro" id="IPR036890">
    <property type="entry name" value="HATPase_C_sf"/>
</dbReference>
<dbReference type="EMBL" id="BMKW01000004">
    <property type="protein sequence ID" value="GGJ11169.1"/>
    <property type="molecule type" value="Genomic_DNA"/>
</dbReference>
<dbReference type="GO" id="GO:0005886">
    <property type="term" value="C:plasma membrane"/>
    <property type="evidence" value="ECO:0007669"/>
    <property type="project" value="TreeGrafter"/>
</dbReference>
<keyword evidence="5" id="KW-0418">Kinase</keyword>
<dbReference type="CDD" id="cd16922">
    <property type="entry name" value="HATPase_EvgS-ArcB-TorS-like"/>
    <property type="match status" value="1"/>
</dbReference>
<name>A0A917KF99_9PROT</name>
<gene>
    <name evidence="7" type="ORF">GCM10011320_17890</name>
</gene>
<protein>
    <recommendedName>
        <fullName evidence="2">histidine kinase</fullName>
        <ecNumber evidence="2">2.7.13.3</ecNumber>
    </recommendedName>
</protein>
<dbReference type="InterPro" id="IPR003594">
    <property type="entry name" value="HATPase_dom"/>
</dbReference>